<feature type="compositionally biased region" description="Basic residues" evidence="1">
    <location>
        <begin position="42"/>
        <end position="54"/>
    </location>
</feature>
<organism evidence="2 3">
    <name type="scientific">Malus baccata</name>
    <name type="common">Siberian crab apple</name>
    <name type="synonym">Pyrus baccata</name>
    <dbReference type="NCBI Taxonomy" id="106549"/>
    <lineage>
        <taxon>Eukaryota</taxon>
        <taxon>Viridiplantae</taxon>
        <taxon>Streptophyta</taxon>
        <taxon>Embryophyta</taxon>
        <taxon>Tracheophyta</taxon>
        <taxon>Spermatophyta</taxon>
        <taxon>Magnoliopsida</taxon>
        <taxon>eudicotyledons</taxon>
        <taxon>Gunneridae</taxon>
        <taxon>Pentapetalae</taxon>
        <taxon>rosids</taxon>
        <taxon>fabids</taxon>
        <taxon>Rosales</taxon>
        <taxon>Rosaceae</taxon>
        <taxon>Amygdaloideae</taxon>
        <taxon>Maleae</taxon>
        <taxon>Malus</taxon>
    </lineage>
</organism>
<name>A0A540LCA3_MALBA</name>
<proteinExistence type="predicted"/>
<evidence type="ECO:0000256" key="1">
    <source>
        <dbReference type="SAM" id="MobiDB-lite"/>
    </source>
</evidence>
<evidence type="ECO:0000313" key="2">
    <source>
        <dbReference type="EMBL" id="TQD84101.1"/>
    </source>
</evidence>
<keyword evidence="3" id="KW-1185">Reference proteome</keyword>
<evidence type="ECO:0000313" key="3">
    <source>
        <dbReference type="Proteomes" id="UP000315295"/>
    </source>
</evidence>
<feature type="compositionally biased region" description="Acidic residues" evidence="1">
    <location>
        <begin position="62"/>
        <end position="73"/>
    </location>
</feature>
<dbReference type="Proteomes" id="UP000315295">
    <property type="component" value="Unassembled WGS sequence"/>
</dbReference>
<sequence>MHFFGSAVAVGLGELMPMYWTPTCWRSNCGFFGLTARMMTRTRRARKEKSKKRQQQQPLKEAEEEEEYDDLVG</sequence>
<protein>
    <submittedName>
        <fullName evidence="2">Uncharacterized protein</fullName>
    </submittedName>
</protein>
<dbReference type="AlphaFoldDB" id="A0A540LCA3"/>
<accession>A0A540LCA3</accession>
<feature type="region of interest" description="Disordered" evidence="1">
    <location>
        <begin position="42"/>
        <end position="73"/>
    </location>
</feature>
<gene>
    <name evidence="2" type="ORF">C1H46_030341</name>
</gene>
<reference evidence="2 3" key="1">
    <citation type="journal article" date="2019" name="G3 (Bethesda)">
        <title>Sequencing of a Wild Apple (Malus baccata) Genome Unravels the Differences Between Cultivated and Wild Apple Species Regarding Disease Resistance and Cold Tolerance.</title>
        <authorList>
            <person name="Chen X."/>
        </authorList>
    </citation>
    <scope>NUCLEOTIDE SEQUENCE [LARGE SCALE GENOMIC DNA]</scope>
    <source>
        <strain evidence="3">cv. Shandingzi</strain>
        <tissue evidence="2">Leaves</tissue>
    </source>
</reference>
<comment type="caution">
    <text evidence="2">The sequence shown here is derived from an EMBL/GenBank/DDBJ whole genome shotgun (WGS) entry which is preliminary data.</text>
</comment>
<dbReference type="EMBL" id="VIEB01000652">
    <property type="protein sequence ID" value="TQD84101.1"/>
    <property type="molecule type" value="Genomic_DNA"/>
</dbReference>